<comment type="caution">
    <text evidence="2">The sequence shown here is derived from an EMBL/GenBank/DDBJ whole genome shotgun (WGS) entry which is preliminary data.</text>
</comment>
<name>R1E4B7_NANST</name>
<keyword evidence="3" id="KW-1185">Reference proteome</keyword>
<evidence type="ECO:0000256" key="1">
    <source>
        <dbReference type="SAM" id="Phobius"/>
    </source>
</evidence>
<feature type="transmembrane region" description="Helical" evidence="1">
    <location>
        <begin position="134"/>
        <end position="151"/>
    </location>
</feature>
<organism evidence="2 3">
    <name type="scientific">Nanobsidianus stetteri</name>
    <dbReference type="NCBI Taxonomy" id="1294122"/>
    <lineage>
        <taxon>Archaea</taxon>
        <taxon>Nanobdellota</taxon>
        <taxon>Candidatus Nanoarchaeia</taxon>
        <taxon>Nanoarchaeales</taxon>
        <taxon>Nanopusillaceae</taxon>
        <taxon>Candidatus Nanobsidianus</taxon>
    </lineage>
</organism>
<feature type="transmembrane region" description="Helical" evidence="1">
    <location>
        <begin position="6"/>
        <end position="39"/>
    </location>
</feature>
<dbReference type="Proteomes" id="UP000053279">
    <property type="component" value="Unassembled WGS sequence"/>
</dbReference>
<feature type="transmembrane region" description="Helical" evidence="1">
    <location>
        <begin position="157"/>
        <end position="175"/>
    </location>
</feature>
<accession>R1E4B7</accession>
<gene>
    <name evidence="2" type="ORF">Nst1_659</name>
</gene>
<protein>
    <submittedName>
        <fullName evidence="2">Putative membrane protein</fullName>
    </submittedName>
</protein>
<keyword evidence="1" id="KW-0472">Membrane</keyword>
<sequence>MGNIIILFLIFVSLYLYIFKIIYSSLFIIFAIFLFLVAYFNSNEILIVKTKIYEKISKIYKYKKYIFLLIFLIIILQIIIAINKLLLYNGLIIESSTGKYIIYEYESLIFLSIYEFIIYFLVYRNLRYNNYTSYFLLFTMVLIIFFGELYLSNVDFTSAALHTRYLIAMLFFFMGIHHKIYKNSKRVITKALGISIGILILLQNITGEFLESVLFGGPSSIHLVSIPNILIALGIIHGLVTPILILTFIYLHIKLKI</sequence>
<dbReference type="EMBL" id="APJZ01000007">
    <property type="protein sequence ID" value="EOD42242.1"/>
    <property type="molecule type" value="Genomic_DNA"/>
</dbReference>
<evidence type="ECO:0000313" key="3">
    <source>
        <dbReference type="Proteomes" id="UP000053279"/>
    </source>
</evidence>
<proteinExistence type="predicted"/>
<feature type="transmembrane region" description="Helical" evidence="1">
    <location>
        <begin position="65"/>
        <end position="88"/>
    </location>
</feature>
<feature type="transmembrane region" description="Helical" evidence="1">
    <location>
        <begin position="100"/>
        <end position="122"/>
    </location>
</feature>
<evidence type="ECO:0000313" key="2">
    <source>
        <dbReference type="EMBL" id="EOD42242.1"/>
    </source>
</evidence>
<keyword evidence="1" id="KW-1133">Transmembrane helix</keyword>
<feature type="transmembrane region" description="Helical" evidence="1">
    <location>
        <begin position="187"/>
        <end position="206"/>
    </location>
</feature>
<dbReference type="AlphaFoldDB" id="R1E4B7"/>
<keyword evidence="1" id="KW-0812">Transmembrane</keyword>
<reference evidence="2 3" key="1">
    <citation type="submission" date="2013-02" db="EMBL/GenBank/DDBJ databases">
        <title>Insights into archaeal evolution and symbiosis from the genomes of a Nanoarchaeon and its crenarchaeal host from Yellowstone National Park.</title>
        <authorList>
            <person name="Podar M."/>
            <person name="Makarova K.S."/>
            <person name="Graham D.E."/>
            <person name="Wolf Y.I."/>
            <person name="Koonin E.V."/>
            <person name="Reysenbach A.-L."/>
        </authorList>
    </citation>
    <scope>NUCLEOTIDE SEQUENCE [LARGE SCALE GENOMIC DNA]</scope>
</reference>
<feature type="transmembrane region" description="Helical" evidence="1">
    <location>
        <begin position="226"/>
        <end position="251"/>
    </location>
</feature>